<dbReference type="GO" id="GO:0016020">
    <property type="term" value="C:membrane"/>
    <property type="evidence" value="ECO:0007669"/>
    <property type="project" value="UniProtKB-SubCell"/>
</dbReference>
<keyword evidence="2 5" id="KW-0812">Transmembrane</keyword>
<sequence>MDMDKMILVSVLALTGLFLGGVLASIMNKVIKQVSKLYVYSGALVFGMVLFEIIPETSAAFDWFGLTISIAIGLVLMHQIHLFTHSLQEKQSKTRAISLSTFFLVIAIAIHNFPSGIAISSNAANNNLTDELIFSFIIHQIPEGLAIFLSLISAGSVVYSMLSFVSFILFLALCFFIALLIGEQGIFQDIRIRAIFMGISIGTLCYVSVIELIMGSFRSLRLKHFVQYFGMGLLTIFFYVHYVQIH</sequence>
<proteinExistence type="predicted"/>
<feature type="transmembrane region" description="Helical" evidence="5">
    <location>
        <begin position="159"/>
        <end position="182"/>
    </location>
</feature>
<dbReference type="InterPro" id="IPR003689">
    <property type="entry name" value="ZIP"/>
</dbReference>
<dbReference type="Pfam" id="PF02535">
    <property type="entry name" value="Zip"/>
    <property type="match status" value="1"/>
</dbReference>
<dbReference type="RefSeq" id="WP_272437460.1">
    <property type="nucleotide sequence ID" value="NZ_JAMQKB010000018.1"/>
</dbReference>
<keyword evidence="7" id="KW-1185">Reference proteome</keyword>
<evidence type="ECO:0000256" key="2">
    <source>
        <dbReference type="ARBA" id="ARBA00022692"/>
    </source>
</evidence>
<feature type="transmembrane region" description="Helical" evidence="5">
    <location>
        <begin position="6"/>
        <end position="25"/>
    </location>
</feature>
<evidence type="ECO:0000313" key="6">
    <source>
        <dbReference type="EMBL" id="MDC3425643.1"/>
    </source>
</evidence>
<feature type="transmembrane region" description="Helical" evidence="5">
    <location>
        <begin position="96"/>
        <end position="113"/>
    </location>
</feature>
<dbReference type="Proteomes" id="UP001145050">
    <property type="component" value="Unassembled WGS sequence"/>
</dbReference>
<feature type="transmembrane region" description="Helical" evidence="5">
    <location>
        <begin position="194"/>
        <end position="213"/>
    </location>
</feature>
<feature type="transmembrane region" description="Helical" evidence="5">
    <location>
        <begin position="133"/>
        <end position="152"/>
    </location>
</feature>
<accession>A0A9X3WW40</accession>
<comment type="caution">
    <text evidence="6">The sequence shown here is derived from an EMBL/GenBank/DDBJ whole genome shotgun (WGS) entry which is preliminary data.</text>
</comment>
<evidence type="ECO:0000256" key="5">
    <source>
        <dbReference type="SAM" id="Phobius"/>
    </source>
</evidence>
<feature type="transmembrane region" description="Helical" evidence="5">
    <location>
        <begin position="60"/>
        <end position="84"/>
    </location>
</feature>
<keyword evidence="3 5" id="KW-1133">Transmembrane helix</keyword>
<feature type="transmembrane region" description="Helical" evidence="5">
    <location>
        <begin position="225"/>
        <end position="245"/>
    </location>
</feature>
<dbReference type="EMBL" id="JAMQKB010000018">
    <property type="protein sequence ID" value="MDC3425643.1"/>
    <property type="molecule type" value="Genomic_DNA"/>
</dbReference>
<dbReference type="GO" id="GO:0046873">
    <property type="term" value="F:metal ion transmembrane transporter activity"/>
    <property type="evidence" value="ECO:0007669"/>
    <property type="project" value="InterPro"/>
</dbReference>
<reference evidence="6" key="1">
    <citation type="submission" date="2022-06" db="EMBL/GenBank/DDBJ databases">
        <title>Aquibacillus sp. a new bacterium isolated from soil saline samples.</title>
        <authorList>
            <person name="Galisteo C."/>
            <person name="De La Haba R."/>
            <person name="Sanchez-Porro C."/>
            <person name="Ventosa A."/>
        </authorList>
    </citation>
    <scope>NUCLEOTIDE SEQUENCE</scope>
    <source>
        <strain evidence="6">3ASR75-11</strain>
    </source>
</reference>
<name>A0A9X3WW40_9BACI</name>
<dbReference type="AlphaFoldDB" id="A0A9X3WW40"/>
<keyword evidence="4 5" id="KW-0472">Membrane</keyword>
<gene>
    <name evidence="6" type="ORF">NC797_14135</name>
</gene>
<feature type="transmembrane region" description="Helical" evidence="5">
    <location>
        <begin position="37"/>
        <end position="54"/>
    </location>
</feature>
<evidence type="ECO:0000256" key="4">
    <source>
        <dbReference type="ARBA" id="ARBA00023136"/>
    </source>
</evidence>
<evidence type="ECO:0000313" key="7">
    <source>
        <dbReference type="Proteomes" id="UP001145050"/>
    </source>
</evidence>
<comment type="subcellular location">
    <subcellularLocation>
        <location evidence="1">Membrane</location>
        <topology evidence="1">Multi-pass membrane protein</topology>
    </subcellularLocation>
</comment>
<evidence type="ECO:0000256" key="1">
    <source>
        <dbReference type="ARBA" id="ARBA00004141"/>
    </source>
</evidence>
<protein>
    <submittedName>
        <fullName evidence="6">ZIP family metal transporter</fullName>
    </submittedName>
</protein>
<organism evidence="6 7">
    <name type="scientific">Terrihalobacillus insolitus</name>
    <dbReference type="NCBI Taxonomy" id="2950438"/>
    <lineage>
        <taxon>Bacteria</taxon>
        <taxon>Bacillati</taxon>
        <taxon>Bacillota</taxon>
        <taxon>Bacilli</taxon>
        <taxon>Bacillales</taxon>
        <taxon>Bacillaceae</taxon>
        <taxon>Terrihalobacillus</taxon>
    </lineage>
</organism>
<evidence type="ECO:0000256" key="3">
    <source>
        <dbReference type="ARBA" id="ARBA00022989"/>
    </source>
</evidence>